<dbReference type="eggNOG" id="ENOG5033C13">
    <property type="taxonomic scope" value="Bacteria"/>
</dbReference>
<dbReference type="Pfam" id="PF22513">
    <property type="entry name" value="FitA-like_RHH"/>
    <property type="match status" value="1"/>
</dbReference>
<dbReference type="EMBL" id="BAHC01000145">
    <property type="protein sequence ID" value="GAB91748.1"/>
    <property type="molecule type" value="Genomic_DNA"/>
</dbReference>
<dbReference type="STRING" id="1108045.GORHZ_145_00030"/>
<reference evidence="2 3" key="1">
    <citation type="submission" date="2012-08" db="EMBL/GenBank/DDBJ databases">
        <title>Whole genome shotgun sequence of Gordonia rhizosphera NBRC 16068.</title>
        <authorList>
            <person name="Takarada H."/>
            <person name="Isaki S."/>
            <person name="Hosoyama A."/>
            <person name="Tsuchikane K."/>
            <person name="Katsumata H."/>
            <person name="Baba S."/>
            <person name="Ohji S."/>
            <person name="Yamazaki S."/>
            <person name="Fujita N."/>
        </authorList>
    </citation>
    <scope>NUCLEOTIDE SEQUENCE [LARGE SCALE GENOMIC DNA]</scope>
    <source>
        <strain evidence="2 3">NBRC 16068</strain>
    </source>
</reference>
<dbReference type="Proteomes" id="UP000008363">
    <property type="component" value="Unassembled WGS sequence"/>
</dbReference>
<dbReference type="InterPro" id="IPR053853">
    <property type="entry name" value="FitA-like_RHH"/>
</dbReference>
<dbReference type="RefSeq" id="WP_006335545.1">
    <property type="nucleotide sequence ID" value="NZ_BAHC01000145.1"/>
</dbReference>
<keyword evidence="3" id="KW-1185">Reference proteome</keyword>
<proteinExistence type="predicted"/>
<dbReference type="OrthoDB" id="3215765at2"/>
<comment type="caution">
    <text evidence="2">The sequence shown here is derived from an EMBL/GenBank/DDBJ whole genome shotgun (WGS) entry which is preliminary data.</text>
</comment>
<protein>
    <recommendedName>
        <fullName evidence="1">Antitoxin FitA-like ribbon-helix-helix domain-containing protein</fullName>
    </recommendedName>
</protein>
<dbReference type="InterPro" id="IPR013321">
    <property type="entry name" value="Arc_rbn_hlx_hlx"/>
</dbReference>
<evidence type="ECO:0000313" key="2">
    <source>
        <dbReference type="EMBL" id="GAB91748.1"/>
    </source>
</evidence>
<evidence type="ECO:0000259" key="1">
    <source>
        <dbReference type="Pfam" id="PF22513"/>
    </source>
</evidence>
<dbReference type="InterPro" id="IPR010985">
    <property type="entry name" value="Ribbon_hlx_hlx"/>
</dbReference>
<sequence length="73" mass="8278">MRDILIRDVPDDVVAAIDARAARLGLSRTQYLRRRLTQDARTDDAPVTVDDLRSFATRFAALADDEVMSQSWQ</sequence>
<gene>
    <name evidence="2" type="ORF">GORHZ_145_00030</name>
</gene>
<feature type="domain" description="Antitoxin FitA-like ribbon-helix-helix" evidence="1">
    <location>
        <begin position="4"/>
        <end position="38"/>
    </location>
</feature>
<name>K6V657_9ACTN</name>
<organism evidence="2 3">
    <name type="scientific">Gordonia rhizosphera NBRC 16068</name>
    <dbReference type="NCBI Taxonomy" id="1108045"/>
    <lineage>
        <taxon>Bacteria</taxon>
        <taxon>Bacillati</taxon>
        <taxon>Actinomycetota</taxon>
        <taxon>Actinomycetes</taxon>
        <taxon>Mycobacteriales</taxon>
        <taxon>Gordoniaceae</taxon>
        <taxon>Gordonia</taxon>
    </lineage>
</organism>
<dbReference type="GO" id="GO:0006355">
    <property type="term" value="P:regulation of DNA-templated transcription"/>
    <property type="evidence" value="ECO:0007669"/>
    <property type="project" value="InterPro"/>
</dbReference>
<evidence type="ECO:0000313" key="3">
    <source>
        <dbReference type="Proteomes" id="UP000008363"/>
    </source>
</evidence>
<dbReference type="AlphaFoldDB" id="K6V657"/>
<dbReference type="SUPFAM" id="SSF47598">
    <property type="entry name" value="Ribbon-helix-helix"/>
    <property type="match status" value="1"/>
</dbReference>
<dbReference type="Gene3D" id="1.10.1220.10">
    <property type="entry name" value="Met repressor-like"/>
    <property type="match status" value="1"/>
</dbReference>
<accession>K6V657</accession>